<dbReference type="EMBL" id="CAXLJL010000245">
    <property type="protein sequence ID" value="CAL5135150.1"/>
    <property type="molecule type" value="Genomic_DNA"/>
</dbReference>
<dbReference type="PROSITE" id="PS50206">
    <property type="entry name" value="RHODANESE_3"/>
    <property type="match status" value="1"/>
</dbReference>
<gene>
    <name evidence="2" type="ORF">CDAUBV1_LOCUS9331</name>
</gene>
<dbReference type="Gene3D" id="3.40.250.10">
    <property type="entry name" value="Rhodanese-like domain"/>
    <property type="match status" value="1"/>
</dbReference>
<name>A0AAV2TFE4_CALDB</name>
<dbReference type="Proteomes" id="UP001497525">
    <property type="component" value="Unassembled WGS sequence"/>
</dbReference>
<evidence type="ECO:0000313" key="3">
    <source>
        <dbReference type="Proteomes" id="UP001497525"/>
    </source>
</evidence>
<dbReference type="PANTHER" id="PTHR44086:SF14">
    <property type="entry name" value="RHODANESE DOMAIN-CONTAINING PROTEIN"/>
    <property type="match status" value="1"/>
</dbReference>
<proteinExistence type="predicted"/>
<dbReference type="SUPFAM" id="SSF52821">
    <property type="entry name" value="Rhodanese/Cell cycle control phosphatase"/>
    <property type="match status" value="1"/>
</dbReference>
<evidence type="ECO:0000313" key="2">
    <source>
        <dbReference type="EMBL" id="CAL5135150.1"/>
    </source>
</evidence>
<feature type="domain" description="Rhodanese" evidence="1">
    <location>
        <begin position="3"/>
        <end position="93"/>
    </location>
</feature>
<dbReference type="InterPro" id="IPR036873">
    <property type="entry name" value="Rhodanese-like_dom_sf"/>
</dbReference>
<dbReference type="PANTHER" id="PTHR44086">
    <property type="entry name" value="THIOSULFATE SULFURTRANSFERASE RDL2, MITOCHONDRIAL-RELATED"/>
    <property type="match status" value="1"/>
</dbReference>
<dbReference type="AlphaFoldDB" id="A0AAV2TFE4"/>
<protein>
    <recommendedName>
        <fullName evidence="1">Rhodanese domain-containing protein</fullName>
    </recommendedName>
</protein>
<reference evidence="2" key="1">
    <citation type="submission" date="2024-06" db="EMBL/GenBank/DDBJ databases">
        <authorList>
            <person name="Liu X."/>
            <person name="Lenzi L."/>
            <person name="Haldenby T S."/>
            <person name="Uol C."/>
        </authorList>
    </citation>
    <scope>NUCLEOTIDE SEQUENCE</scope>
</reference>
<organism evidence="2 3">
    <name type="scientific">Calicophoron daubneyi</name>
    <name type="common">Rumen fluke</name>
    <name type="synonym">Paramphistomum daubneyi</name>
    <dbReference type="NCBI Taxonomy" id="300641"/>
    <lineage>
        <taxon>Eukaryota</taxon>
        <taxon>Metazoa</taxon>
        <taxon>Spiralia</taxon>
        <taxon>Lophotrochozoa</taxon>
        <taxon>Platyhelminthes</taxon>
        <taxon>Trematoda</taxon>
        <taxon>Digenea</taxon>
        <taxon>Plagiorchiida</taxon>
        <taxon>Pronocephalata</taxon>
        <taxon>Paramphistomoidea</taxon>
        <taxon>Paramphistomidae</taxon>
        <taxon>Calicophoron</taxon>
    </lineage>
</organism>
<dbReference type="Pfam" id="PF00581">
    <property type="entry name" value="Rhodanese"/>
    <property type="match status" value="1"/>
</dbReference>
<comment type="caution">
    <text evidence="2">The sequence shown here is derived from an EMBL/GenBank/DDBJ whole genome shotgun (WGS) entry which is preliminary data.</text>
</comment>
<evidence type="ECO:0000259" key="1">
    <source>
        <dbReference type="PROSITE" id="PS50206"/>
    </source>
</evidence>
<dbReference type="InterPro" id="IPR001763">
    <property type="entry name" value="Rhodanese-like_dom"/>
</dbReference>
<accession>A0AAV2TFE4</accession>
<sequence length="99" mass="11341">MLKEGNVTLIDVRESEELNRFGRVDGAVNIPLAEVREAFYMSPQEFLKKYKVQKPAKEDRRLVFCCRSGRRSLIAVQRIGPLGYKWALNLKGGCLDLLK</sequence>